<evidence type="ECO:0000313" key="1">
    <source>
        <dbReference type="EMBL" id="GFO42393.1"/>
    </source>
</evidence>
<accession>A0AAV4DDN9</accession>
<keyword evidence="2" id="KW-1185">Reference proteome</keyword>
<comment type="caution">
    <text evidence="1">The sequence shown here is derived from an EMBL/GenBank/DDBJ whole genome shotgun (WGS) entry which is preliminary data.</text>
</comment>
<dbReference type="AlphaFoldDB" id="A0AAV4DDN9"/>
<evidence type="ECO:0000313" key="2">
    <source>
        <dbReference type="Proteomes" id="UP000735302"/>
    </source>
</evidence>
<dbReference type="Proteomes" id="UP000735302">
    <property type="component" value="Unassembled WGS sequence"/>
</dbReference>
<proteinExistence type="predicted"/>
<reference evidence="1 2" key="1">
    <citation type="journal article" date="2021" name="Elife">
        <title>Chloroplast acquisition without the gene transfer in kleptoplastic sea slugs, Plakobranchus ocellatus.</title>
        <authorList>
            <person name="Maeda T."/>
            <person name="Takahashi S."/>
            <person name="Yoshida T."/>
            <person name="Shimamura S."/>
            <person name="Takaki Y."/>
            <person name="Nagai Y."/>
            <person name="Toyoda A."/>
            <person name="Suzuki Y."/>
            <person name="Arimoto A."/>
            <person name="Ishii H."/>
            <person name="Satoh N."/>
            <person name="Nishiyama T."/>
            <person name="Hasebe M."/>
            <person name="Maruyama T."/>
            <person name="Minagawa J."/>
            <person name="Obokata J."/>
            <person name="Shigenobu S."/>
        </authorList>
    </citation>
    <scope>NUCLEOTIDE SEQUENCE [LARGE SCALE GENOMIC DNA]</scope>
</reference>
<gene>
    <name evidence="1" type="ORF">PoB_006889800</name>
</gene>
<name>A0AAV4DDN9_9GAST</name>
<organism evidence="1 2">
    <name type="scientific">Plakobranchus ocellatus</name>
    <dbReference type="NCBI Taxonomy" id="259542"/>
    <lineage>
        <taxon>Eukaryota</taxon>
        <taxon>Metazoa</taxon>
        <taxon>Spiralia</taxon>
        <taxon>Lophotrochozoa</taxon>
        <taxon>Mollusca</taxon>
        <taxon>Gastropoda</taxon>
        <taxon>Heterobranchia</taxon>
        <taxon>Euthyneura</taxon>
        <taxon>Panpulmonata</taxon>
        <taxon>Sacoglossa</taxon>
        <taxon>Placobranchoidea</taxon>
        <taxon>Plakobranchidae</taxon>
        <taxon>Plakobranchus</taxon>
    </lineage>
</organism>
<protein>
    <submittedName>
        <fullName evidence="1">Uncharacterized protein</fullName>
    </submittedName>
</protein>
<dbReference type="EMBL" id="BLXT01007807">
    <property type="protein sequence ID" value="GFO42393.1"/>
    <property type="molecule type" value="Genomic_DNA"/>
</dbReference>
<sequence>MNLKYRLPDIPAPSVDHSFVLASFIRICAMSARAPVERSPLCASLVTREMMVTATALMVEINMLLSTLLCCQPEGAACSLTPASTDKAPLQVCPWVYYSPGPVWHSSVIVTVVVRRRVINDLALWSLSSDTTFVIFTSSCPTVCQKAPGACLAFA</sequence>